<evidence type="ECO:0000256" key="5">
    <source>
        <dbReference type="ARBA" id="ARBA00022989"/>
    </source>
</evidence>
<evidence type="ECO:0000256" key="1">
    <source>
        <dbReference type="ARBA" id="ARBA00004651"/>
    </source>
</evidence>
<dbReference type="Gene3D" id="1.20.1250.20">
    <property type="entry name" value="MFS general substrate transporter like domains"/>
    <property type="match status" value="2"/>
</dbReference>
<feature type="transmembrane region" description="Helical" evidence="7">
    <location>
        <begin position="12"/>
        <end position="31"/>
    </location>
</feature>
<gene>
    <name evidence="9" type="ORF">GCM10009846_10480</name>
</gene>
<feature type="domain" description="Major facilitator superfamily (MFS) profile" evidence="8">
    <location>
        <begin position="12"/>
        <end position="404"/>
    </location>
</feature>
<feature type="transmembrane region" description="Helical" evidence="7">
    <location>
        <begin position="256"/>
        <end position="279"/>
    </location>
</feature>
<keyword evidence="4 7" id="KW-0812">Transmembrane</keyword>
<feature type="transmembrane region" description="Helical" evidence="7">
    <location>
        <begin position="78"/>
        <end position="96"/>
    </location>
</feature>
<dbReference type="InterPro" id="IPR050171">
    <property type="entry name" value="MFS_Transporters"/>
</dbReference>
<keyword evidence="2" id="KW-0813">Transport</keyword>
<dbReference type="InterPro" id="IPR011701">
    <property type="entry name" value="MFS"/>
</dbReference>
<keyword evidence="10" id="KW-1185">Reference proteome</keyword>
<reference evidence="9 10" key="1">
    <citation type="journal article" date="2019" name="Int. J. Syst. Evol. Microbiol.">
        <title>The Global Catalogue of Microorganisms (GCM) 10K type strain sequencing project: providing services to taxonomists for standard genome sequencing and annotation.</title>
        <authorList>
            <consortium name="The Broad Institute Genomics Platform"/>
            <consortium name="The Broad Institute Genome Sequencing Center for Infectious Disease"/>
            <person name="Wu L."/>
            <person name="Ma J."/>
        </authorList>
    </citation>
    <scope>NUCLEOTIDE SEQUENCE [LARGE SCALE GENOMIC DNA]</scope>
    <source>
        <strain evidence="9 10">JCM 16026</strain>
    </source>
</reference>
<proteinExistence type="predicted"/>
<comment type="caution">
    <text evidence="9">The sequence shown here is derived from an EMBL/GenBank/DDBJ whole genome shotgun (WGS) entry which is preliminary data.</text>
</comment>
<feature type="transmembrane region" description="Helical" evidence="7">
    <location>
        <begin position="102"/>
        <end position="123"/>
    </location>
</feature>
<feature type="transmembrane region" description="Helical" evidence="7">
    <location>
        <begin position="144"/>
        <end position="163"/>
    </location>
</feature>
<feature type="transmembrane region" description="Helical" evidence="7">
    <location>
        <begin position="356"/>
        <end position="375"/>
    </location>
</feature>
<dbReference type="InterPro" id="IPR036259">
    <property type="entry name" value="MFS_trans_sf"/>
</dbReference>
<keyword evidence="5 7" id="KW-1133">Transmembrane helix</keyword>
<evidence type="ECO:0000256" key="4">
    <source>
        <dbReference type="ARBA" id="ARBA00022692"/>
    </source>
</evidence>
<dbReference type="PROSITE" id="PS50850">
    <property type="entry name" value="MFS"/>
    <property type="match status" value="1"/>
</dbReference>
<evidence type="ECO:0000313" key="9">
    <source>
        <dbReference type="EMBL" id="GAA2172463.1"/>
    </source>
</evidence>
<protein>
    <submittedName>
        <fullName evidence="9">MFS transporter</fullName>
    </submittedName>
</protein>
<organism evidence="9 10">
    <name type="scientific">Agrococcus versicolor</name>
    <dbReference type="NCBI Taxonomy" id="501482"/>
    <lineage>
        <taxon>Bacteria</taxon>
        <taxon>Bacillati</taxon>
        <taxon>Actinomycetota</taxon>
        <taxon>Actinomycetes</taxon>
        <taxon>Micrococcales</taxon>
        <taxon>Microbacteriaceae</taxon>
        <taxon>Agrococcus</taxon>
    </lineage>
</organism>
<dbReference type="EMBL" id="BAAAQT010000005">
    <property type="protein sequence ID" value="GAA2172463.1"/>
    <property type="molecule type" value="Genomic_DNA"/>
</dbReference>
<feature type="transmembrane region" description="Helical" evidence="7">
    <location>
        <begin position="219"/>
        <end position="236"/>
    </location>
</feature>
<comment type="subcellular location">
    <subcellularLocation>
        <location evidence="1">Cell membrane</location>
        <topology evidence="1">Multi-pass membrane protein</topology>
    </subcellularLocation>
</comment>
<dbReference type="InterPro" id="IPR020846">
    <property type="entry name" value="MFS_dom"/>
</dbReference>
<dbReference type="PANTHER" id="PTHR23517">
    <property type="entry name" value="RESISTANCE PROTEIN MDTM, PUTATIVE-RELATED-RELATED"/>
    <property type="match status" value="1"/>
</dbReference>
<name>A0ABN3AMT9_9MICO</name>
<evidence type="ECO:0000256" key="3">
    <source>
        <dbReference type="ARBA" id="ARBA00022475"/>
    </source>
</evidence>
<accession>A0ABN3AMT9</accession>
<feature type="transmembrane region" description="Helical" evidence="7">
    <location>
        <begin position="286"/>
        <end position="306"/>
    </location>
</feature>
<dbReference type="PANTHER" id="PTHR23517:SF2">
    <property type="entry name" value="MULTIDRUG RESISTANCE PROTEIN MDTH"/>
    <property type="match status" value="1"/>
</dbReference>
<evidence type="ECO:0000256" key="2">
    <source>
        <dbReference type="ARBA" id="ARBA00022448"/>
    </source>
</evidence>
<feature type="transmembrane region" description="Helical" evidence="7">
    <location>
        <begin position="381"/>
        <end position="400"/>
    </location>
</feature>
<keyword evidence="6 7" id="KW-0472">Membrane</keyword>
<dbReference type="Pfam" id="PF07690">
    <property type="entry name" value="MFS_1"/>
    <property type="match status" value="2"/>
</dbReference>
<feature type="transmembrane region" description="Helical" evidence="7">
    <location>
        <begin position="169"/>
        <end position="186"/>
    </location>
</feature>
<dbReference type="PRINTS" id="PR01035">
    <property type="entry name" value="TCRTETA"/>
</dbReference>
<evidence type="ECO:0000256" key="6">
    <source>
        <dbReference type="ARBA" id="ARBA00023136"/>
    </source>
</evidence>
<dbReference type="RefSeq" id="WP_344341197.1">
    <property type="nucleotide sequence ID" value="NZ_BAAAQT010000005.1"/>
</dbReference>
<sequence length="405" mass="41229">MSDAERFPFRKVAAAAYLPTVLFAIGEGAIIPYIPVIAGDLGASLAVAGLVAAMMTLGELAGSVPGGMLVSRLGERAVMIYAGLATLLALALAWFATEVWMLGLAILVTGIATAVFALARHAFMTTFVPYRYRARALSALGGTFRLGLFIGPLIASGIIALGAPVQATIWIFVGGCLAAVVVLLLLPDPQSTFERGTTHEGARQAERETVRLGDTLRRYARILGTVGVGAAMLALARRGRDVIVPLWAVSIGVDAASTGLIVGLAGAVDFLLFFVSGLVMDRFGRLWAVLPSLVLMGAGFTTLAATHAGDGAFVGLVVGAGLLAVANGMSSGILMTVGADLADRANPAPFLGAWRLTTNAGAAIAPLGIAALIQVSSIVTAGAALVGACAVGAVVLVRTLPRSPG</sequence>
<evidence type="ECO:0000259" key="8">
    <source>
        <dbReference type="PROSITE" id="PS50850"/>
    </source>
</evidence>
<dbReference type="Proteomes" id="UP001501599">
    <property type="component" value="Unassembled WGS sequence"/>
</dbReference>
<dbReference type="SUPFAM" id="SSF103473">
    <property type="entry name" value="MFS general substrate transporter"/>
    <property type="match status" value="1"/>
</dbReference>
<keyword evidence="3" id="KW-1003">Cell membrane</keyword>
<dbReference type="InterPro" id="IPR001958">
    <property type="entry name" value="Tet-R_TetA/multi-R_MdtG-like"/>
</dbReference>
<evidence type="ECO:0000313" key="10">
    <source>
        <dbReference type="Proteomes" id="UP001501599"/>
    </source>
</evidence>
<evidence type="ECO:0000256" key="7">
    <source>
        <dbReference type="SAM" id="Phobius"/>
    </source>
</evidence>
<feature type="transmembrane region" description="Helical" evidence="7">
    <location>
        <begin position="312"/>
        <end position="335"/>
    </location>
</feature>